<dbReference type="Pfam" id="PF08240">
    <property type="entry name" value="ADH_N"/>
    <property type="match status" value="1"/>
</dbReference>
<keyword evidence="2" id="KW-0862">Zinc</keyword>
<dbReference type="InterPro" id="IPR013154">
    <property type="entry name" value="ADH-like_N"/>
</dbReference>
<name>T0YIN4_9ZZZZ</name>
<dbReference type="EMBL" id="AUZX01014576">
    <property type="protein sequence ID" value="EQD31822.1"/>
    <property type="molecule type" value="Genomic_DNA"/>
</dbReference>
<evidence type="ECO:0000313" key="5">
    <source>
        <dbReference type="EMBL" id="EQD31822.1"/>
    </source>
</evidence>
<dbReference type="Gene3D" id="3.90.180.10">
    <property type="entry name" value="Medium-chain alcohol dehydrogenases, catalytic domain"/>
    <property type="match status" value="1"/>
</dbReference>
<organism evidence="5">
    <name type="scientific">mine drainage metagenome</name>
    <dbReference type="NCBI Taxonomy" id="410659"/>
    <lineage>
        <taxon>unclassified sequences</taxon>
        <taxon>metagenomes</taxon>
        <taxon>ecological metagenomes</taxon>
    </lineage>
</organism>
<feature type="domain" description="Alcohol dehydrogenase-like N-terminal" evidence="4">
    <location>
        <begin position="27"/>
        <end position="139"/>
    </location>
</feature>
<sequence length="212" mass="22050">MRTMQAVMKRSAAPGAELVEVPVPEPGPGEALVEVRAASICGTDYHVYSWDDWAAGRVHPPRIMGHETSGVIVALGPSVSGFKVGDHVSIETHITCGVCHSCRTGQGHICENVQILGVDHDGSFAKYLTIPAGNLWRNPTDMPFDVAAAQEPLGNAVHTVFAGEITGKSVLITGLGAIGLFAIGVARAAGAGKIIATEVTAYRRGIGTQMGA</sequence>
<comment type="caution">
    <text evidence="5">The sequence shown here is derived from an EMBL/GenBank/DDBJ whole genome shotgun (WGS) entry which is preliminary data.</text>
</comment>
<evidence type="ECO:0000256" key="3">
    <source>
        <dbReference type="ARBA" id="ARBA00023002"/>
    </source>
</evidence>
<dbReference type="PANTHER" id="PTHR43401:SF2">
    <property type="entry name" value="L-THREONINE 3-DEHYDROGENASE"/>
    <property type="match status" value="1"/>
</dbReference>
<proteinExistence type="predicted"/>
<dbReference type="SUPFAM" id="SSF50129">
    <property type="entry name" value="GroES-like"/>
    <property type="match status" value="1"/>
</dbReference>
<evidence type="ECO:0000256" key="1">
    <source>
        <dbReference type="ARBA" id="ARBA00022723"/>
    </source>
</evidence>
<dbReference type="AlphaFoldDB" id="T0YIN4"/>
<dbReference type="InterPro" id="IPR002328">
    <property type="entry name" value="ADH_Zn_CS"/>
</dbReference>
<dbReference type="SUPFAM" id="SSF51735">
    <property type="entry name" value="NAD(P)-binding Rossmann-fold domains"/>
    <property type="match status" value="1"/>
</dbReference>
<reference evidence="5" key="2">
    <citation type="journal article" date="2014" name="ISME J.">
        <title>Microbial stratification in low pH oxic and suboxic macroscopic growths along an acid mine drainage.</title>
        <authorList>
            <person name="Mendez-Garcia C."/>
            <person name="Mesa V."/>
            <person name="Sprenger R.R."/>
            <person name="Richter M."/>
            <person name="Diez M.S."/>
            <person name="Solano J."/>
            <person name="Bargiela R."/>
            <person name="Golyshina O.V."/>
            <person name="Manteca A."/>
            <person name="Ramos J.L."/>
            <person name="Gallego J.R."/>
            <person name="Llorente I."/>
            <person name="Martins Dos Santos V.A."/>
            <person name="Jensen O.N."/>
            <person name="Pelaez A.I."/>
            <person name="Sanchez J."/>
            <person name="Ferrer M."/>
        </authorList>
    </citation>
    <scope>NUCLEOTIDE SEQUENCE</scope>
</reference>
<feature type="non-terminal residue" evidence="5">
    <location>
        <position position="212"/>
    </location>
</feature>
<dbReference type="InterPro" id="IPR011032">
    <property type="entry name" value="GroES-like_sf"/>
</dbReference>
<dbReference type="Gene3D" id="3.40.50.720">
    <property type="entry name" value="NAD(P)-binding Rossmann-like Domain"/>
    <property type="match status" value="1"/>
</dbReference>
<reference evidence="5" key="1">
    <citation type="submission" date="2013-08" db="EMBL/GenBank/DDBJ databases">
        <authorList>
            <person name="Mendez C."/>
            <person name="Richter M."/>
            <person name="Ferrer M."/>
            <person name="Sanchez J."/>
        </authorList>
    </citation>
    <scope>NUCLEOTIDE SEQUENCE</scope>
</reference>
<dbReference type="InterPro" id="IPR050129">
    <property type="entry name" value="Zn_alcohol_dh"/>
</dbReference>
<accession>T0YIN4</accession>
<evidence type="ECO:0000259" key="4">
    <source>
        <dbReference type="Pfam" id="PF08240"/>
    </source>
</evidence>
<dbReference type="GO" id="GO:0008270">
    <property type="term" value="F:zinc ion binding"/>
    <property type="evidence" value="ECO:0007669"/>
    <property type="project" value="InterPro"/>
</dbReference>
<protein>
    <submittedName>
        <fullName evidence="5">L-threonine 3-dehydrogenase</fullName>
    </submittedName>
</protein>
<gene>
    <name evidence="5" type="ORF">B1A_19744</name>
</gene>
<evidence type="ECO:0000256" key="2">
    <source>
        <dbReference type="ARBA" id="ARBA00022833"/>
    </source>
</evidence>
<dbReference type="GO" id="GO:0016491">
    <property type="term" value="F:oxidoreductase activity"/>
    <property type="evidence" value="ECO:0007669"/>
    <property type="project" value="UniProtKB-KW"/>
</dbReference>
<dbReference type="PROSITE" id="PS00059">
    <property type="entry name" value="ADH_ZINC"/>
    <property type="match status" value="1"/>
</dbReference>
<keyword evidence="3" id="KW-0560">Oxidoreductase</keyword>
<keyword evidence="1" id="KW-0479">Metal-binding</keyword>
<dbReference type="PANTHER" id="PTHR43401">
    <property type="entry name" value="L-THREONINE 3-DEHYDROGENASE"/>
    <property type="match status" value="1"/>
</dbReference>
<dbReference type="InterPro" id="IPR036291">
    <property type="entry name" value="NAD(P)-bd_dom_sf"/>
</dbReference>